<organism evidence="2 3">
    <name type="scientific">Inquilinus limosus MP06</name>
    <dbReference type="NCBI Taxonomy" id="1398085"/>
    <lineage>
        <taxon>Bacteria</taxon>
        <taxon>Pseudomonadati</taxon>
        <taxon>Pseudomonadota</taxon>
        <taxon>Alphaproteobacteria</taxon>
        <taxon>Rhodospirillales</taxon>
        <taxon>Rhodospirillaceae</taxon>
        <taxon>Inquilinus</taxon>
    </lineage>
</organism>
<dbReference type="EMBL" id="JANX01000014">
    <property type="protein sequence ID" value="KGM35733.1"/>
    <property type="molecule type" value="Genomic_DNA"/>
</dbReference>
<keyword evidence="1" id="KW-0812">Transmembrane</keyword>
<sequence>MAQPAGGGSMKLLGLLFLVVWVVGLSGVVAGLAWHAYWLHGVTVIRRQFLAEILILIALLSLVLYGPHFVGLGTLDRAAP</sequence>
<comment type="caution">
    <text evidence="2">The sequence shown here is derived from an EMBL/GenBank/DDBJ whole genome shotgun (WGS) entry which is preliminary data.</text>
</comment>
<dbReference type="Proteomes" id="UP000029995">
    <property type="component" value="Unassembled WGS sequence"/>
</dbReference>
<reference evidence="2 3" key="1">
    <citation type="submission" date="2014-01" db="EMBL/GenBank/DDBJ databases">
        <title>Genome sequence determination for a cystic fibrosis isolate, Inquilinus limosus.</title>
        <authorList>
            <person name="Pino M."/>
            <person name="Di Conza J."/>
            <person name="Gutkind G."/>
        </authorList>
    </citation>
    <scope>NUCLEOTIDE SEQUENCE [LARGE SCALE GENOMIC DNA]</scope>
    <source>
        <strain evidence="2 3">MP06</strain>
    </source>
</reference>
<keyword evidence="1" id="KW-0472">Membrane</keyword>
<gene>
    <name evidence="2" type="ORF">P409_02845</name>
</gene>
<dbReference type="AlphaFoldDB" id="A0A0A0DCU4"/>
<evidence type="ECO:0000256" key="1">
    <source>
        <dbReference type="SAM" id="Phobius"/>
    </source>
</evidence>
<accession>A0A0A0DCU4</accession>
<feature type="transmembrane region" description="Helical" evidence="1">
    <location>
        <begin position="12"/>
        <end position="37"/>
    </location>
</feature>
<evidence type="ECO:0000313" key="3">
    <source>
        <dbReference type="Proteomes" id="UP000029995"/>
    </source>
</evidence>
<proteinExistence type="predicted"/>
<name>A0A0A0DCU4_9PROT</name>
<evidence type="ECO:0000313" key="2">
    <source>
        <dbReference type="EMBL" id="KGM35733.1"/>
    </source>
</evidence>
<feature type="transmembrane region" description="Helical" evidence="1">
    <location>
        <begin position="49"/>
        <end position="70"/>
    </location>
</feature>
<protein>
    <submittedName>
        <fullName evidence="2">Uncharacterized protein</fullName>
    </submittedName>
</protein>
<keyword evidence="1" id="KW-1133">Transmembrane helix</keyword>